<dbReference type="PANTHER" id="PTHR32347">
    <property type="entry name" value="EFFLUX SYSTEM COMPONENT YKNX-RELATED"/>
    <property type="match status" value="1"/>
</dbReference>
<feature type="compositionally biased region" description="Basic residues" evidence="3">
    <location>
        <begin position="1"/>
        <end position="10"/>
    </location>
</feature>
<keyword evidence="4" id="KW-0812">Transmembrane</keyword>
<organism evidence="5 6">
    <name type="scientific">Paraburkholderia pallida</name>
    <dbReference type="NCBI Taxonomy" id="2547399"/>
    <lineage>
        <taxon>Bacteria</taxon>
        <taxon>Pseudomonadati</taxon>
        <taxon>Pseudomonadota</taxon>
        <taxon>Betaproteobacteria</taxon>
        <taxon>Burkholderiales</taxon>
        <taxon>Burkholderiaceae</taxon>
        <taxon>Paraburkholderia</taxon>
    </lineage>
</organism>
<dbReference type="Gene3D" id="1.10.287.470">
    <property type="entry name" value="Helix hairpin bin"/>
    <property type="match status" value="1"/>
</dbReference>
<dbReference type="EMBL" id="CP038149">
    <property type="protein sequence ID" value="QBR00146.1"/>
    <property type="molecule type" value="Genomic_DNA"/>
</dbReference>
<dbReference type="SUPFAM" id="SSF111369">
    <property type="entry name" value="HlyD-like secretion proteins"/>
    <property type="match status" value="1"/>
</dbReference>
<protein>
    <submittedName>
        <fullName evidence="5">HlyD family efflux transporter periplasmic adaptor subunit</fullName>
    </submittedName>
</protein>
<gene>
    <name evidence="5" type="ORF">E1956_23995</name>
</gene>
<evidence type="ECO:0000313" key="6">
    <source>
        <dbReference type="Proteomes" id="UP000295727"/>
    </source>
</evidence>
<keyword evidence="4" id="KW-1133">Transmembrane helix</keyword>
<sequence length="350" mass="37506">MSGRIKRVCQSRRTPDHPRDDTLPERAFALTFGPAAVSALIGIVSLAALSACSRQQPAVWQGYVEGEYVYLASSQSGTLAELDVQRGQTVAASAPVFALESVDETAARDEASHRLIAAQAQLADLQTGKRPPEVRVTEAQLAQAEATARKTALQLTRDEAQLRAGGIAQAQLDDSRAQAASSAAQVRELQNQVRVANLPGRVAQIAAQAAEVDAAQATLAQARWKLDQKRVAAPATGLVYDTLYRVGEWVQAGSPVVQMLPPQNVKLRFFVPETVVGSLAPGRKILVHCDGCAADVPATITWVSNAAEYTPPVIYSNEQRAKLVFMIEAHPATQDATKLHPGQPVEVRLQ</sequence>
<keyword evidence="4" id="KW-0472">Membrane</keyword>
<feature type="transmembrane region" description="Helical" evidence="4">
    <location>
        <begin position="27"/>
        <end position="49"/>
    </location>
</feature>
<proteinExistence type="predicted"/>
<dbReference type="KEGG" id="ppai:E1956_23995"/>
<dbReference type="AlphaFoldDB" id="A0A4P7CVG3"/>
<evidence type="ECO:0000256" key="2">
    <source>
        <dbReference type="ARBA" id="ARBA00023054"/>
    </source>
</evidence>
<dbReference type="Gene3D" id="2.40.30.170">
    <property type="match status" value="1"/>
</dbReference>
<evidence type="ECO:0000256" key="3">
    <source>
        <dbReference type="SAM" id="MobiDB-lite"/>
    </source>
</evidence>
<name>A0A4P7CVG3_9BURK</name>
<dbReference type="InterPro" id="IPR050465">
    <property type="entry name" value="UPF0194_transport"/>
</dbReference>
<reference evidence="5 6" key="1">
    <citation type="submission" date="2019-03" db="EMBL/GenBank/DDBJ databases">
        <title>Paraburkholderia sp. 7MH5, isolated from subtropical forest soil.</title>
        <authorList>
            <person name="Gao Z.-H."/>
            <person name="Qiu L.-H."/>
        </authorList>
    </citation>
    <scope>NUCLEOTIDE SEQUENCE [LARGE SCALE GENOMIC DNA]</scope>
    <source>
        <strain evidence="5 6">7MH5</strain>
    </source>
</reference>
<keyword evidence="2" id="KW-0175">Coiled coil</keyword>
<keyword evidence="6" id="KW-1185">Reference proteome</keyword>
<comment type="subcellular location">
    <subcellularLocation>
        <location evidence="1">Cell envelope</location>
    </subcellularLocation>
</comment>
<evidence type="ECO:0000256" key="4">
    <source>
        <dbReference type="SAM" id="Phobius"/>
    </source>
</evidence>
<accession>A0A4P7CVG3</accession>
<feature type="compositionally biased region" description="Basic and acidic residues" evidence="3">
    <location>
        <begin position="13"/>
        <end position="22"/>
    </location>
</feature>
<evidence type="ECO:0000313" key="5">
    <source>
        <dbReference type="EMBL" id="QBR00146.1"/>
    </source>
</evidence>
<dbReference type="Proteomes" id="UP000295727">
    <property type="component" value="Chromosome 2"/>
</dbReference>
<dbReference type="RefSeq" id="WP_134753531.1">
    <property type="nucleotide sequence ID" value="NZ_CP038149.1"/>
</dbReference>
<dbReference type="OrthoDB" id="8558741at2"/>
<dbReference type="GO" id="GO:0030313">
    <property type="term" value="C:cell envelope"/>
    <property type="evidence" value="ECO:0007669"/>
    <property type="project" value="UniProtKB-SubCell"/>
</dbReference>
<dbReference type="Gene3D" id="2.40.50.100">
    <property type="match status" value="1"/>
</dbReference>
<evidence type="ECO:0000256" key="1">
    <source>
        <dbReference type="ARBA" id="ARBA00004196"/>
    </source>
</evidence>
<feature type="region of interest" description="Disordered" evidence="3">
    <location>
        <begin position="1"/>
        <end position="22"/>
    </location>
</feature>
<dbReference type="PANTHER" id="PTHR32347:SF23">
    <property type="entry name" value="BLL5650 PROTEIN"/>
    <property type="match status" value="1"/>
</dbReference>